<evidence type="ECO:0000256" key="3">
    <source>
        <dbReference type="ARBA" id="ARBA00022679"/>
    </source>
</evidence>
<keyword evidence="4" id="KW-0833">Ubl conjugation pathway</keyword>
<name>A0A803MFQ1_CHEQI</name>
<dbReference type="GO" id="GO:0000422">
    <property type="term" value="P:autophagy of mitochondrion"/>
    <property type="evidence" value="ECO:0007669"/>
    <property type="project" value="TreeGrafter"/>
</dbReference>
<proteinExistence type="inferred from homology"/>
<accession>A0A803MFQ1</accession>
<evidence type="ECO:0000313" key="8">
    <source>
        <dbReference type="Proteomes" id="UP000596660"/>
    </source>
</evidence>
<evidence type="ECO:0000313" key="7">
    <source>
        <dbReference type="EnsemblPlants" id="AUR62028645-RA:cds"/>
    </source>
</evidence>
<reference evidence="7" key="2">
    <citation type="submission" date="2021-03" db="UniProtKB">
        <authorList>
            <consortium name="EnsemblPlants"/>
        </authorList>
    </citation>
    <scope>IDENTIFICATION</scope>
</reference>
<dbReference type="Gene3D" id="3.30.1460.50">
    <property type="match status" value="1"/>
</dbReference>
<evidence type="ECO:0000256" key="5">
    <source>
        <dbReference type="ARBA" id="ARBA00023006"/>
    </source>
</evidence>
<evidence type="ECO:0000256" key="4">
    <source>
        <dbReference type="ARBA" id="ARBA00022786"/>
    </source>
</evidence>
<dbReference type="PANTHER" id="PTHR14957">
    <property type="entry name" value="UBIQUITIN-LIKE-CONJUGATING ENZYME ATG10"/>
    <property type="match status" value="1"/>
</dbReference>
<dbReference type="EnsemblPlants" id="AUR62028645-RA">
    <property type="protein sequence ID" value="AUR62028645-RA:cds"/>
    <property type="gene ID" value="AUR62028645"/>
</dbReference>
<sequence>ALMMNSEESKWDGTISPDEFHKGALAFAEKWKKVCLVHNHVLPNWSWVSCLNPPFLNSHEVDGYLSLEKMCIMRSDKIDDEKVGYAVEEMPNCLESEDCNDPARLVQEASQEEHYYDFHIVYSSSYRIPVLYFRGYNSDGQTLMLDQIERDLPSRSVEVLTESKWTFITQQEHPYLNRLWYTLHPCGTNELMKLLLSNTSLSEDKVGTECYIISWLSVVSQVVGLRMPLQMAAVHHE</sequence>
<evidence type="ECO:0000256" key="2">
    <source>
        <dbReference type="ARBA" id="ARBA00021099"/>
    </source>
</evidence>
<comment type="similarity">
    <text evidence="1">Belongs to the ATG10 family.</text>
</comment>
<dbReference type="GO" id="GO:0061651">
    <property type="term" value="F:Atg12 conjugating enzyme activity"/>
    <property type="evidence" value="ECO:0007669"/>
    <property type="project" value="TreeGrafter"/>
</dbReference>
<keyword evidence="5" id="KW-0072">Autophagy</keyword>
<reference evidence="7" key="1">
    <citation type="journal article" date="2017" name="Nature">
        <title>The genome of Chenopodium quinoa.</title>
        <authorList>
            <person name="Jarvis D.E."/>
            <person name="Ho Y.S."/>
            <person name="Lightfoot D.J."/>
            <person name="Schmoeckel S.M."/>
            <person name="Li B."/>
            <person name="Borm T.J.A."/>
            <person name="Ohyanagi H."/>
            <person name="Mineta K."/>
            <person name="Michell C.T."/>
            <person name="Saber N."/>
            <person name="Kharbatia N.M."/>
            <person name="Rupper R.R."/>
            <person name="Sharp A.R."/>
            <person name="Dally N."/>
            <person name="Boughton B.A."/>
            <person name="Woo Y.H."/>
            <person name="Gao G."/>
            <person name="Schijlen E.G.W.M."/>
            <person name="Guo X."/>
            <person name="Momin A.A."/>
            <person name="Negrao S."/>
            <person name="Al-Babili S."/>
            <person name="Gehring C."/>
            <person name="Roessner U."/>
            <person name="Jung C."/>
            <person name="Murphy K."/>
            <person name="Arold S.T."/>
            <person name="Gojobori T."/>
            <person name="van der Linden C.G."/>
            <person name="van Loo E.N."/>
            <person name="Jellen E.N."/>
            <person name="Maughan P.J."/>
            <person name="Tester M."/>
        </authorList>
    </citation>
    <scope>NUCLEOTIDE SEQUENCE [LARGE SCALE GENOMIC DNA]</scope>
    <source>
        <strain evidence="7">cv. PI 614886</strain>
    </source>
</reference>
<dbReference type="Gramene" id="AUR62028645-RA">
    <property type="protein sequence ID" value="AUR62028645-RA:cds"/>
    <property type="gene ID" value="AUR62028645"/>
</dbReference>
<evidence type="ECO:0000256" key="1">
    <source>
        <dbReference type="ARBA" id="ARBA00005696"/>
    </source>
</evidence>
<dbReference type="GO" id="GO:0005829">
    <property type="term" value="C:cytosol"/>
    <property type="evidence" value="ECO:0007669"/>
    <property type="project" value="TreeGrafter"/>
</dbReference>
<dbReference type="AlphaFoldDB" id="A0A803MFQ1"/>
<dbReference type="PANTHER" id="PTHR14957:SF1">
    <property type="entry name" value="UBIQUITIN-LIKE-CONJUGATING ENZYME ATG10"/>
    <property type="match status" value="1"/>
</dbReference>
<dbReference type="InterPro" id="IPR007135">
    <property type="entry name" value="Atg3/Atg10"/>
</dbReference>
<keyword evidence="3" id="KW-0808">Transferase</keyword>
<keyword evidence="8" id="KW-1185">Reference proteome</keyword>
<organism evidence="7 8">
    <name type="scientific">Chenopodium quinoa</name>
    <name type="common">Quinoa</name>
    <dbReference type="NCBI Taxonomy" id="63459"/>
    <lineage>
        <taxon>Eukaryota</taxon>
        <taxon>Viridiplantae</taxon>
        <taxon>Streptophyta</taxon>
        <taxon>Embryophyta</taxon>
        <taxon>Tracheophyta</taxon>
        <taxon>Spermatophyta</taxon>
        <taxon>Magnoliopsida</taxon>
        <taxon>eudicotyledons</taxon>
        <taxon>Gunneridae</taxon>
        <taxon>Pentapetalae</taxon>
        <taxon>Caryophyllales</taxon>
        <taxon>Chenopodiaceae</taxon>
        <taxon>Chenopodioideae</taxon>
        <taxon>Atripliceae</taxon>
        <taxon>Chenopodium</taxon>
    </lineage>
</organism>
<dbReference type="OMA" id="DSKWTFI"/>
<dbReference type="Pfam" id="PF03987">
    <property type="entry name" value="Autophagy_act_C"/>
    <property type="match status" value="1"/>
</dbReference>
<dbReference type="Proteomes" id="UP000596660">
    <property type="component" value="Unplaced"/>
</dbReference>
<evidence type="ECO:0000256" key="6">
    <source>
        <dbReference type="ARBA" id="ARBA00029833"/>
    </source>
</evidence>
<dbReference type="GO" id="GO:0000045">
    <property type="term" value="P:autophagosome assembly"/>
    <property type="evidence" value="ECO:0007669"/>
    <property type="project" value="TreeGrafter"/>
</dbReference>
<protein>
    <recommendedName>
        <fullName evidence="2">Ubiquitin-like-conjugating enzyme ATG10</fullName>
    </recommendedName>
    <alternativeName>
        <fullName evidence="6">Autophagy-related protein 10</fullName>
    </alternativeName>
</protein>
<dbReference type="GO" id="GO:0032446">
    <property type="term" value="P:protein modification by small protein conjugation"/>
    <property type="evidence" value="ECO:0007669"/>
    <property type="project" value="TreeGrafter"/>
</dbReference>